<evidence type="ECO:0000313" key="3">
    <source>
        <dbReference type="Proteomes" id="UP000242188"/>
    </source>
</evidence>
<evidence type="ECO:0008006" key="4">
    <source>
        <dbReference type="Google" id="ProtNLM"/>
    </source>
</evidence>
<evidence type="ECO:0000313" key="2">
    <source>
        <dbReference type="EMBL" id="OWF38898.1"/>
    </source>
</evidence>
<reference evidence="2 3" key="1">
    <citation type="journal article" date="2017" name="Nat. Ecol. Evol.">
        <title>Scallop genome provides insights into evolution of bilaterian karyotype and development.</title>
        <authorList>
            <person name="Wang S."/>
            <person name="Zhang J."/>
            <person name="Jiao W."/>
            <person name="Li J."/>
            <person name="Xun X."/>
            <person name="Sun Y."/>
            <person name="Guo X."/>
            <person name="Huan P."/>
            <person name="Dong B."/>
            <person name="Zhang L."/>
            <person name="Hu X."/>
            <person name="Sun X."/>
            <person name="Wang J."/>
            <person name="Zhao C."/>
            <person name="Wang Y."/>
            <person name="Wang D."/>
            <person name="Huang X."/>
            <person name="Wang R."/>
            <person name="Lv J."/>
            <person name="Li Y."/>
            <person name="Zhang Z."/>
            <person name="Liu B."/>
            <person name="Lu W."/>
            <person name="Hui Y."/>
            <person name="Liang J."/>
            <person name="Zhou Z."/>
            <person name="Hou R."/>
            <person name="Li X."/>
            <person name="Liu Y."/>
            <person name="Li H."/>
            <person name="Ning X."/>
            <person name="Lin Y."/>
            <person name="Zhao L."/>
            <person name="Xing Q."/>
            <person name="Dou J."/>
            <person name="Li Y."/>
            <person name="Mao J."/>
            <person name="Guo H."/>
            <person name="Dou H."/>
            <person name="Li T."/>
            <person name="Mu C."/>
            <person name="Jiang W."/>
            <person name="Fu Q."/>
            <person name="Fu X."/>
            <person name="Miao Y."/>
            <person name="Liu J."/>
            <person name="Yu Q."/>
            <person name="Li R."/>
            <person name="Liao H."/>
            <person name="Li X."/>
            <person name="Kong Y."/>
            <person name="Jiang Z."/>
            <person name="Chourrout D."/>
            <person name="Li R."/>
            <person name="Bao Z."/>
        </authorList>
    </citation>
    <scope>NUCLEOTIDE SEQUENCE [LARGE SCALE GENOMIC DNA]</scope>
    <source>
        <strain evidence="2 3">PY_sf001</strain>
    </source>
</reference>
<feature type="signal peptide" evidence="1">
    <location>
        <begin position="1"/>
        <end position="24"/>
    </location>
</feature>
<proteinExistence type="predicted"/>
<feature type="chain" id="PRO_5012510189" description="Ig-like domain-containing protein" evidence="1">
    <location>
        <begin position="25"/>
        <end position="374"/>
    </location>
</feature>
<name>A0A210PQZ3_MIZYE</name>
<sequence>MSYKTRFAFAIVVAVLQIAGITSASTPSAVMNPTSTSLTESKMLNLTSASNCAALGYPGAIPHILNGYEKGLGRCCFGIGVIKGGYITMCPENGAKDEWRPCPPGTCNKNNITSKYLTWIDRLSSERVCLASSECTNQEIKKEMDIKRINVTLSMDGNVIGSLVQEKDTAPNMTGSIDLTPGVYTMECTAEGGIPAPQYTITSSGGSLSKGSKATIDLTSDESYVACSVQVSNHFPNHILRFNLHVKSVVDQEPDITCNGVSAVPGDKRAVIDCTVTAPDVTCGKVVWHSGVSGQDFTHKGGKKRRVFISCKSIGQNSIWTQLEVRDLEKNDFEDTFYIKVEGGPGGDYQQGQKINEKSQYRLGDVHCLSIKGK</sequence>
<comment type="caution">
    <text evidence="2">The sequence shown here is derived from an EMBL/GenBank/DDBJ whole genome shotgun (WGS) entry which is preliminary data.</text>
</comment>
<dbReference type="Proteomes" id="UP000242188">
    <property type="component" value="Unassembled WGS sequence"/>
</dbReference>
<organism evidence="2 3">
    <name type="scientific">Mizuhopecten yessoensis</name>
    <name type="common">Japanese scallop</name>
    <name type="synonym">Patinopecten yessoensis</name>
    <dbReference type="NCBI Taxonomy" id="6573"/>
    <lineage>
        <taxon>Eukaryota</taxon>
        <taxon>Metazoa</taxon>
        <taxon>Spiralia</taxon>
        <taxon>Lophotrochozoa</taxon>
        <taxon>Mollusca</taxon>
        <taxon>Bivalvia</taxon>
        <taxon>Autobranchia</taxon>
        <taxon>Pteriomorphia</taxon>
        <taxon>Pectinida</taxon>
        <taxon>Pectinoidea</taxon>
        <taxon>Pectinidae</taxon>
        <taxon>Mizuhopecten</taxon>
    </lineage>
</organism>
<accession>A0A210PQZ3</accession>
<dbReference type="AlphaFoldDB" id="A0A210PQZ3"/>
<dbReference type="OrthoDB" id="6067960at2759"/>
<keyword evidence="3" id="KW-1185">Reference proteome</keyword>
<evidence type="ECO:0000256" key="1">
    <source>
        <dbReference type="SAM" id="SignalP"/>
    </source>
</evidence>
<keyword evidence="1" id="KW-0732">Signal</keyword>
<protein>
    <recommendedName>
        <fullName evidence="4">Ig-like domain-containing protein</fullName>
    </recommendedName>
</protein>
<dbReference type="EMBL" id="NEDP02005553">
    <property type="protein sequence ID" value="OWF38898.1"/>
    <property type="molecule type" value="Genomic_DNA"/>
</dbReference>
<gene>
    <name evidence="2" type="ORF">KP79_PYT23633</name>
</gene>